<keyword evidence="1" id="KW-0456">Lyase</keyword>
<keyword evidence="3" id="KW-0378">Hydrolase</keyword>
<dbReference type="Proteomes" id="UP000077628">
    <property type="component" value="Unassembled WGS sequence"/>
</dbReference>
<feature type="domain" description="Amidohydrolase-related" evidence="2">
    <location>
        <begin position="48"/>
        <end position="274"/>
    </location>
</feature>
<keyword evidence="4" id="KW-1185">Reference proteome</keyword>
<dbReference type="PANTHER" id="PTHR21240:SF28">
    <property type="entry name" value="ISO-OROTATE DECARBOXYLASE (EUROFUNG)"/>
    <property type="match status" value="1"/>
</dbReference>
<dbReference type="PANTHER" id="PTHR21240">
    <property type="entry name" value="2-AMINO-3-CARBOXYLMUCONATE-6-SEMIALDEHYDE DECARBOXYLASE"/>
    <property type="match status" value="1"/>
</dbReference>
<accession>A0A177NK93</accession>
<dbReference type="GO" id="GO:0016787">
    <property type="term" value="F:hydrolase activity"/>
    <property type="evidence" value="ECO:0007669"/>
    <property type="project" value="UniProtKB-KW"/>
</dbReference>
<organism evidence="3 4">
    <name type="scientific">Methylomonas koyamae</name>
    <dbReference type="NCBI Taxonomy" id="702114"/>
    <lineage>
        <taxon>Bacteria</taxon>
        <taxon>Pseudomonadati</taxon>
        <taxon>Pseudomonadota</taxon>
        <taxon>Gammaproteobacteria</taxon>
        <taxon>Methylococcales</taxon>
        <taxon>Methylococcaceae</taxon>
        <taxon>Methylomonas</taxon>
    </lineage>
</organism>
<evidence type="ECO:0000259" key="2">
    <source>
        <dbReference type="Pfam" id="PF04909"/>
    </source>
</evidence>
<dbReference type="Pfam" id="PF04909">
    <property type="entry name" value="Amidohydro_2"/>
    <property type="match status" value="1"/>
</dbReference>
<protein>
    <submittedName>
        <fullName evidence="3">Amidohydrolase</fullName>
    </submittedName>
</protein>
<evidence type="ECO:0000313" key="3">
    <source>
        <dbReference type="EMBL" id="OAI17833.1"/>
    </source>
</evidence>
<evidence type="ECO:0000313" key="4">
    <source>
        <dbReference type="Proteomes" id="UP000077628"/>
    </source>
</evidence>
<dbReference type="OrthoDB" id="1407586at2"/>
<dbReference type="EMBL" id="LUUK01000175">
    <property type="protein sequence ID" value="OAI17833.1"/>
    <property type="molecule type" value="Genomic_DNA"/>
</dbReference>
<comment type="caution">
    <text evidence="3">The sequence shown here is derived from an EMBL/GenBank/DDBJ whole genome shotgun (WGS) entry which is preliminary data.</text>
</comment>
<evidence type="ECO:0000256" key="1">
    <source>
        <dbReference type="ARBA" id="ARBA00023239"/>
    </source>
</evidence>
<dbReference type="STRING" id="702114.A1355_07060"/>
<dbReference type="GO" id="GO:0019748">
    <property type="term" value="P:secondary metabolic process"/>
    <property type="evidence" value="ECO:0007669"/>
    <property type="project" value="TreeGrafter"/>
</dbReference>
<dbReference type="AlphaFoldDB" id="A0A177NK93"/>
<sequence length="275" mass="30336">MRNRPAFLHDFFGASPGTAAYETAVWLNHRVGSLDVGHLERSSTLSGYLSELEQAGVDKAVVVGRETPDLTIDNDQISALVSQSSRLVGIGSVDIQTRGADSAISEIHRAVRELGFKAINIEPGFGLPAHHADDPLLDPVYQTCLELGVPVCLMTGPTTPDFDFAHPNAVARLARRYSDLKIICYHGYYPFVNEILGAAFRYQNIYLVPDMYIFQPGAQLYVEAANGFLQDQLLFGSSYPFRALSQTIKDYRSLGFKSTVLDNIFFKNAQAILNI</sequence>
<proteinExistence type="predicted"/>
<dbReference type="GO" id="GO:0016831">
    <property type="term" value="F:carboxy-lyase activity"/>
    <property type="evidence" value="ECO:0007669"/>
    <property type="project" value="InterPro"/>
</dbReference>
<dbReference type="InterPro" id="IPR006680">
    <property type="entry name" value="Amidohydro-rel"/>
</dbReference>
<dbReference type="InterPro" id="IPR032465">
    <property type="entry name" value="ACMSD"/>
</dbReference>
<reference evidence="4" key="1">
    <citation type="submission" date="2016-03" db="EMBL/GenBank/DDBJ databases">
        <authorList>
            <person name="Heylen K."/>
            <person name="De Vos P."/>
            <person name="Vekeman B."/>
        </authorList>
    </citation>
    <scope>NUCLEOTIDE SEQUENCE [LARGE SCALE GENOMIC DNA]</scope>
    <source>
        <strain evidence="4">R-45383</strain>
    </source>
</reference>
<dbReference type="Gene3D" id="3.20.20.140">
    <property type="entry name" value="Metal-dependent hydrolases"/>
    <property type="match status" value="1"/>
</dbReference>
<dbReference type="GO" id="GO:0005737">
    <property type="term" value="C:cytoplasm"/>
    <property type="evidence" value="ECO:0007669"/>
    <property type="project" value="TreeGrafter"/>
</dbReference>
<gene>
    <name evidence="3" type="ORF">A1355_07060</name>
</gene>
<name>A0A177NK93_9GAMM</name>
<dbReference type="SUPFAM" id="SSF51556">
    <property type="entry name" value="Metallo-dependent hydrolases"/>
    <property type="match status" value="1"/>
</dbReference>
<dbReference type="InterPro" id="IPR032466">
    <property type="entry name" value="Metal_Hydrolase"/>
</dbReference>